<proteinExistence type="inferred from homology"/>
<evidence type="ECO:0000259" key="7">
    <source>
        <dbReference type="Pfam" id="PF00155"/>
    </source>
</evidence>
<feature type="domain" description="Aminotransferase class I/classII large" evidence="7">
    <location>
        <begin position="69"/>
        <end position="390"/>
    </location>
</feature>
<dbReference type="InterPro" id="IPR015421">
    <property type="entry name" value="PyrdxlP-dep_Trfase_major"/>
</dbReference>
<dbReference type="STRING" id="6832.A0A553NFX4"/>
<sequence>MNYARFINQISARRQPSIIREITKMLANAPPTMIPLSGGLPNPAMFPFMEASFKLNDGSQFSLKGNDMKQALQYISTNGLESLVHQLKLVQETVHNLPGDFWSNRDLIVTHGSQDGLAKAFEMTMNQGEGIIVEEFIYSGTLAILSPYQPDLMVIKNDKDGMIPSDLREKLAQAKTIPKLIYLNPTGANPTGYNLTAERRREIYQICSKYDILIFEDDPYYFLQFGESRIPSFLSMDTDGRVLRFDSFSKILSSGIRLGFLSGPRPLMNRIVLHMQSSLIHASSLSQVITNELFKQWGTQGFLDHVHKVEQFYRQRRDCMSQAADKHLAGLCEWSIPEGGMFLWIKVHGVEDTWDMILEHAFKKEVSLLPGKPFMAEPNKPCSYLRAAFSLASEKDIDLGFQRLAEVIREEHERQSIKKK</sequence>
<evidence type="ECO:0000313" key="9">
    <source>
        <dbReference type="Proteomes" id="UP000318571"/>
    </source>
</evidence>
<dbReference type="InterPro" id="IPR015424">
    <property type="entry name" value="PyrdxlP-dep_Trfase"/>
</dbReference>
<dbReference type="InterPro" id="IPR004839">
    <property type="entry name" value="Aminotransferase_I/II_large"/>
</dbReference>
<dbReference type="GO" id="GO:0030170">
    <property type="term" value="F:pyridoxal phosphate binding"/>
    <property type="evidence" value="ECO:0007669"/>
    <property type="project" value="InterPro"/>
</dbReference>
<dbReference type="FunFam" id="3.90.1150.10:FF:000166">
    <property type="entry name" value="Kynurenine/alpha-aminoadipate aminotransferase, mitochondrial"/>
    <property type="match status" value="1"/>
</dbReference>
<organism evidence="8 9">
    <name type="scientific">Tigriopus californicus</name>
    <name type="common">Marine copepod</name>
    <dbReference type="NCBI Taxonomy" id="6832"/>
    <lineage>
        <taxon>Eukaryota</taxon>
        <taxon>Metazoa</taxon>
        <taxon>Ecdysozoa</taxon>
        <taxon>Arthropoda</taxon>
        <taxon>Crustacea</taxon>
        <taxon>Multicrustacea</taxon>
        <taxon>Hexanauplia</taxon>
        <taxon>Copepoda</taxon>
        <taxon>Harpacticoida</taxon>
        <taxon>Harpacticidae</taxon>
        <taxon>Tigriopus</taxon>
    </lineage>
</organism>
<dbReference type="Pfam" id="PF00155">
    <property type="entry name" value="Aminotran_1_2"/>
    <property type="match status" value="1"/>
</dbReference>
<dbReference type="GO" id="GO:0016212">
    <property type="term" value="F:kynurenine-oxoglutarate transaminase activity"/>
    <property type="evidence" value="ECO:0007669"/>
    <property type="project" value="TreeGrafter"/>
</dbReference>
<keyword evidence="5" id="KW-0808">Transferase</keyword>
<evidence type="ECO:0000256" key="5">
    <source>
        <dbReference type="ARBA" id="ARBA00022679"/>
    </source>
</evidence>
<dbReference type="AlphaFoldDB" id="A0A553NFX4"/>
<evidence type="ECO:0000313" key="8">
    <source>
        <dbReference type="EMBL" id="TRY64269.1"/>
    </source>
</evidence>
<keyword evidence="9" id="KW-1185">Reference proteome</keyword>
<dbReference type="PANTHER" id="PTHR42790:SF19">
    <property type="entry name" value="KYNURENINE_ALPHA-AMINOADIPATE AMINOTRANSFERASE, MITOCHONDRIAL"/>
    <property type="match status" value="1"/>
</dbReference>
<dbReference type="FunFam" id="3.40.640.10:FF:000053">
    <property type="entry name" value="Aminotransferase, class I"/>
    <property type="match status" value="1"/>
</dbReference>
<name>A0A553NFX4_TIGCA</name>
<dbReference type="OMA" id="FMPGEPF"/>
<dbReference type="SUPFAM" id="SSF53383">
    <property type="entry name" value="PLP-dependent transferases"/>
    <property type="match status" value="1"/>
</dbReference>
<dbReference type="GO" id="GO:1901605">
    <property type="term" value="P:alpha-amino acid metabolic process"/>
    <property type="evidence" value="ECO:0007669"/>
    <property type="project" value="TreeGrafter"/>
</dbReference>
<dbReference type="Gene3D" id="3.40.640.10">
    <property type="entry name" value="Type I PLP-dependent aspartate aminotransferase-like (Major domain)"/>
    <property type="match status" value="1"/>
</dbReference>
<comment type="caution">
    <text evidence="8">The sequence shown here is derived from an EMBL/GenBank/DDBJ whole genome shotgun (WGS) entry which is preliminary data.</text>
</comment>
<evidence type="ECO:0000256" key="6">
    <source>
        <dbReference type="ARBA" id="ARBA00022898"/>
    </source>
</evidence>
<dbReference type="EMBL" id="VCGU01000458">
    <property type="protein sequence ID" value="TRY64269.1"/>
    <property type="molecule type" value="Genomic_DNA"/>
</dbReference>
<comment type="cofactor">
    <cofactor evidence="1">
        <name>pyridoxal 5'-phosphate</name>
        <dbReference type="ChEBI" id="CHEBI:597326"/>
    </cofactor>
</comment>
<accession>A0A553NFX4</accession>
<keyword evidence="6" id="KW-0663">Pyridoxal phosphate</keyword>
<dbReference type="Proteomes" id="UP000318571">
    <property type="component" value="Chromosome 10"/>
</dbReference>
<evidence type="ECO:0000256" key="1">
    <source>
        <dbReference type="ARBA" id="ARBA00001933"/>
    </source>
</evidence>
<evidence type="ECO:0000256" key="2">
    <source>
        <dbReference type="ARBA" id="ARBA00007441"/>
    </source>
</evidence>
<evidence type="ECO:0000256" key="4">
    <source>
        <dbReference type="ARBA" id="ARBA00022576"/>
    </source>
</evidence>
<comment type="similarity">
    <text evidence="2">Belongs to the class-I pyridoxal-phosphate-dependent aminotransferase family.</text>
</comment>
<keyword evidence="4" id="KW-0032">Aminotransferase</keyword>
<comment type="subunit">
    <text evidence="3">Homodimer.</text>
</comment>
<dbReference type="PANTHER" id="PTHR42790">
    <property type="entry name" value="AMINOTRANSFERASE"/>
    <property type="match status" value="1"/>
</dbReference>
<protein>
    <recommendedName>
        <fullName evidence="7">Aminotransferase class I/classII large domain-containing protein</fullName>
    </recommendedName>
</protein>
<gene>
    <name evidence="8" type="ORF">TCAL_03982</name>
</gene>
<reference evidence="8 9" key="1">
    <citation type="journal article" date="2018" name="Nat. Ecol. Evol.">
        <title>Genomic signatures of mitonuclear coevolution across populations of Tigriopus californicus.</title>
        <authorList>
            <person name="Barreto F.S."/>
            <person name="Watson E.T."/>
            <person name="Lima T.G."/>
            <person name="Willett C.S."/>
            <person name="Edmands S."/>
            <person name="Li W."/>
            <person name="Burton R.S."/>
        </authorList>
    </citation>
    <scope>NUCLEOTIDE SEQUENCE [LARGE SCALE GENOMIC DNA]</scope>
    <source>
        <strain evidence="8 9">San Diego</strain>
    </source>
</reference>
<evidence type="ECO:0000256" key="3">
    <source>
        <dbReference type="ARBA" id="ARBA00011738"/>
    </source>
</evidence>
<dbReference type="InterPro" id="IPR050859">
    <property type="entry name" value="Class-I_PLP-dep_aminotransf"/>
</dbReference>
<dbReference type="OrthoDB" id="691673at2759"/>
<dbReference type="CDD" id="cd00609">
    <property type="entry name" value="AAT_like"/>
    <property type="match status" value="1"/>
</dbReference>